<proteinExistence type="predicted"/>
<feature type="transmembrane region" description="Helical" evidence="6">
    <location>
        <begin position="6"/>
        <end position="27"/>
    </location>
</feature>
<evidence type="ECO:0000256" key="4">
    <source>
        <dbReference type="ARBA" id="ARBA00022989"/>
    </source>
</evidence>
<dbReference type="EMBL" id="JACHJG010000005">
    <property type="protein sequence ID" value="MBB4887117.1"/>
    <property type="molecule type" value="Genomic_DNA"/>
</dbReference>
<dbReference type="InterPro" id="IPR001123">
    <property type="entry name" value="LeuE-type"/>
</dbReference>
<accession>A0A7W7PEX1</accession>
<dbReference type="PANTHER" id="PTHR30086">
    <property type="entry name" value="ARGININE EXPORTER PROTEIN ARGO"/>
    <property type="match status" value="1"/>
</dbReference>
<keyword evidence="2" id="KW-1003">Cell membrane</keyword>
<dbReference type="GO" id="GO:0015171">
    <property type="term" value="F:amino acid transmembrane transporter activity"/>
    <property type="evidence" value="ECO:0007669"/>
    <property type="project" value="TreeGrafter"/>
</dbReference>
<dbReference type="Pfam" id="PF01810">
    <property type="entry name" value="LysE"/>
    <property type="match status" value="1"/>
</dbReference>
<feature type="transmembrane region" description="Helical" evidence="6">
    <location>
        <begin position="162"/>
        <end position="186"/>
    </location>
</feature>
<feature type="transmembrane region" description="Helical" evidence="6">
    <location>
        <begin position="70"/>
        <end position="91"/>
    </location>
</feature>
<reference evidence="7 8" key="1">
    <citation type="submission" date="2020-08" db="EMBL/GenBank/DDBJ databases">
        <title>Genomic Encyclopedia of Type Strains, Phase III (KMG-III): the genomes of soil and plant-associated and newly described type strains.</title>
        <authorList>
            <person name="Whitman W."/>
        </authorList>
    </citation>
    <scope>NUCLEOTIDE SEQUENCE [LARGE SCALE GENOMIC DNA]</scope>
    <source>
        <strain evidence="7 8">CECT 3265</strain>
    </source>
</reference>
<organism evidence="7 8">
    <name type="scientific">Streptomyces netropsis</name>
    <name type="common">Streptoverticillium netropsis</name>
    <dbReference type="NCBI Taxonomy" id="55404"/>
    <lineage>
        <taxon>Bacteria</taxon>
        <taxon>Bacillati</taxon>
        <taxon>Actinomycetota</taxon>
        <taxon>Actinomycetes</taxon>
        <taxon>Kitasatosporales</taxon>
        <taxon>Streptomycetaceae</taxon>
        <taxon>Streptomyces</taxon>
    </lineage>
</organism>
<evidence type="ECO:0000256" key="6">
    <source>
        <dbReference type="SAM" id="Phobius"/>
    </source>
</evidence>
<evidence type="ECO:0000256" key="5">
    <source>
        <dbReference type="ARBA" id="ARBA00023136"/>
    </source>
</evidence>
<keyword evidence="5 6" id="KW-0472">Membrane</keyword>
<dbReference type="PANTHER" id="PTHR30086:SF20">
    <property type="entry name" value="ARGININE EXPORTER PROTEIN ARGO-RELATED"/>
    <property type="match status" value="1"/>
</dbReference>
<feature type="transmembrane region" description="Helical" evidence="6">
    <location>
        <begin position="39"/>
        <end position="64"/>
    </location>
</feature>
<evidence type="ECO:0000313" key="7">
    <source>
        <dbReference type="EMBL" id="MBB4887117.1"/>
    </source>
</evidence>
<comment type="caution">
    <text evidence="7">The sequence shown here is derived from an EMBL/GenBank/DDBJ whole genome shotgun (WGS) entry which is preliminary data.</text>
</comment>
<evidence type="ECO:0000256" key="2">
    <source>
        <dbReference type="ARBA" id="ARBA00022475"/>
    </source>
</evidence>
<feature type="transmembrane region" description="Helical" evidence="6">
    <location>
        <begin position="198"/>
        <end position="216"/>
    </location>
</feature>
<keyword evidence="3 6" id="KW-0812">Transmembrane</keyword>
<evidence type="ECO:0000256" key="1">
    <source>
        <dbReference type="ARBA" id="ARBA00004651"/>
    </source>
</evidence>
<dbReference type="GO" id="GO:0005886">
    <property type="term" value="C:plasma membrane"/>
    <property type="evidence" value="ECO:0007669"/>
    <property type="project" value="UniProtKB-SubCell"/>
</dbReference>
<sequence length="218" mass="22947">MTTQLMGFIAASLAIIVVPGPDLVLLLRNAATAGRRGAGATAAGIMLGNAVLAAAAVAGLTALLTSSQMLYTTIRAAGAVYLAYLGVRALIDFFRHHRQHSDAPTPAAQPTLASADHQNRPTAKAFRQGLVSNLLNPKVAAFYLSLFPQFALPGMPALTQHIVLAGLFWALALLWYAVVVTVLGRIQTLLRRRRVERGITGVSGVVLVSLGAALAFRD</sequence>
<protein>
    <submittedName>
        <fullName evidence="7">Threonine/homoserine/homoserine lactone efflux protein</fullName>
    </submittedName>
</protein>
<gene>
    <name evidence="7" type="ORF">FHS38_003162</name>
</gene>
<comment type="subcellular location">
    <subcellularLocation>
        <location evidence="1">Cell membrane</location>
        <topology evidence="1">Multi-pass membrane protein</topology>
    </subcellularLocation>
</comment>
<keyword evidence="4 6" id="KW-1133">Transmembrane helix</keyword>
<dbReference type="PIRSF" id="PIRSF006324">
    <property type="entry name" value="LeuE"/>
    <property type="match status" value="1"/>
</dbReference>
<feature type="transmembrane region" description="Helical" evidence="6">
    <location>
        <begin position="130"/>
        <end position="150"/>
    </location>
</feature>
<name>A0A7W7PEX1_STRNE</name>
<keyword evidence="8" id="KW-1185">Reference proteome</keyword>
<dbReference type="RefSeq" id="WP_184734128.1">
    <property type="nucleotide sequence ID" value="NZ_BMRW01000005.1"/>
</dbReference>
<evidence type="ECO:0000313" key="8">
    <source>
        <dbReference type="Proteomes" id="UP000556436"/>
    </source>
</evidence>
<dbReference type="AlphaFoldDB" id="A0A7W7PEX1"/>
<evidence type="ECO:0000256" key="3">
    <source>
        <dbReference type="ARBA" id="ARBA00022692"/>
    </source>
</evidence>
<dbReference type="Proteomes" id="UP000556436">
    <property type="component" value="Unassembled WGS sequence"/>
</dbReference>